<proteinExistence type="predicted"/>
<dbReference type="EMBL" id="JBAWSY010000024">
    <property type="protein sequence ID" value="MEI4771631.1"/>
    <property type="molecule type" value="Genomic_DNA"/>
</dbReference>
<evidence type="ECO:0000313" key="3">
    <source>
        <dbReference type="Proteomes" id="UP001364890"/>
    </source>
</evidence>
<organism evidence="2 3">
    <name type="scientific">Psychrobacillus mangrovi</name>
    <dbReference type="NCBI Taxonomy" id="3117745"/>
    <lineage>
        <taxon>Bacteria</taxon>
        <taxon>Bacillati</taxon>
        <taxon>Bacillota</taxon>
        <taxon>Bacilli</taxon>
        <taxon>Bacillales</taxon>
        <taxon>Bacillaceae</taxon>
        <taxon>Psychrobacillus</taxon>
    </lineage>
</organism>
<keyword evidence="1" id="KW-0472">Membrane</keyword>
<keyword evidence="3" id="KW-1185">Reference proteome</keyword>
<evidence type="ECO:0000256" key="1">
    <source>
        <dbReference type="SAM" id="Phobius"/>
    </source>
</evidence>
<gene>
    <name evidence="2" type="ORF">WAX74_18570</name>
</gene>
<keyword evidence="1" id="KW-1133">Transmembrane helix</keyword>
<comment type="caution">
    <text evidence="2">The sequence shown here is derived from an EMBL/GenBank/DDBJ whole genome shotgun (WGS) entry which is preliminary data.</text>
</comment>
<keyword evidence="1" id="KW-0812">Transmembrane</keyword>
<protein>
    <submittedName>
        <fullName evidence="2">Uncharacterized protein</fullName>
    </submittedName>
</protein>
<name>A0ABU8F9E2_9BACI</name>
<accession>A0ABU8F9E2</accession>
<dbReference type="Proteomes" id="UP001364890">
    <property type="component" value="Unassembled WGS sequence"/>
</dbReference>
<dbReference type="Pfam" id="PF26310">
    <property type="entry name" value="YczF"/>
    <property type="match status" value="1"/>
</dbReference>
<dbReference type="InterPro" id="IPR058725">
    <property type="entry name" value="YczF"/>
</dbReference>
<evidence type="ECO:0000313" key="2">
    <source>
        <dbReference type="EMBL" id="MEI4771631.1"/>
    </source>
</evidence>
<reference evidence="2 3" key="1">
    <citation type="submission" date="2024-01" db="EMBL/GenBank/DDBJ databases">
        <title>Seven novel Bacillus-like species.</title>
        <authorList>
            <person name="Liu G."/>
        </authorList>
    </citation>
    <scope>NUCLEOTIDE SEQUENCE [LARGE SCALE GENOMIC DNA]</scope>
    <source>
        <strain evidence="2 3">FJAT-51614</strain>
    </source>
</reference>
<dbReference type="RefSeq" id="WP_336499179.1">
    <property type="nucleotide sequence ID" value="NZ_JBAWSY010000024.1"/>
</dbReference>
<feature type="transmembrane region" description="Helical" evidence="1">
    <location>
        <begin position="48"/>
        <end position="67"/>
    </location>
</feature>
<sequence>MKIIGISILMFVFLTVFSLCMDILLGFDLNTSINNAIRPFLVMEVTEIVIFFLLIVLMVVGPVRTFYNKRKKKKETKKIKNM</sequence>